<gene>
    <name evidence="1" type="ORF">FA13DRAFT_1717653</name>
</gene>
<evidence type="ECO:0000313" key="1">
    <source>
        <dbReference type="EMBL" id="TEB20512.1"/>
    </source>
</evidence>
<proteinExistence type="predicted"/>
<reference evidence="1 2" key="1">
    <citation type="journal article" date="2019" name="Nat. Ecol. Evol.">
        <title>Megaphylogeny resolves global patterns of mushroom evolution.</title>
        <authorList>
            <person name="Varga T."/>
            <person name="Krizsan K."/>
            <person name="Foldi C."/>
            <person name="Dima B."/>
            <person name="Sanchez-Garcia M."/>
            <person name="Sanchez-Ramirez S."/>
            <person name="Szollosi G.J."/>
            <person name="Szarkandi J.G."/>
            <person name="Papp V."/>
            <person name="Albert L."/>
            <person name="Andreopoulos W."/>
            <person name="Angelini C."/>
            <person name="Antonin V."/>
            <person name="Barry K.W."/>
            <person name="Bougher N.L."/>
            <person name="Buchanan P."/>
            <person name="Buyck B."/>
            <person name="Bense V."/>
            <person name="Catcheside P."/>
            <person name="Chovatia M."/>
            <person name="Cooper J."/>
            <person name="Damon W."/>
            <person name="Desjardin D."/>
            <person name="Finy P."/>
            <person name="Geml J."/>
            <person name="Haridas S."/>
            <person name="Hughes K."/>
            <person name="Justo A."/>
            <person name="Karasinski D."/>
            <person name="Kautmanova I."/>
            <person name="Kiss B."/>
            <person name="Kocsube S."/>
            <person name="Kotiranta H."/>
            <person name="LaButti K.M."/>
            <person name="Lechner B.E."/>
            <person name="Liimatainen K."/>
            <person name="Lipzen A."/>
            <person name="Lukacs Z."/>
            <person name="Mihaltcheva S."/>
            <person name="Morgado L.N."/>
            <person name="Niskanen T."/>
            <person name="Noordeloos M.E."/>
            <person name="Ohm R.A."/>
            <person name="Ortiz-Santana B."/>
            <person name="Ovrebo C."/>
            <person name="Racz N."/>
            <person name="Riley R."/>
            <person name="Savchenko A."/>
            <person name="Shiryaev A."/>
            <person name="Soop K."/>
            <person name="Spirin V."/>
            <person name="Szebenyi C."/>
            <person name="Tomsovsky M."/>
            <person name="Tulloss R.E."/>
            <person name="Uehling J."/>
            <person name="Grigoriev I.V."/>
            <person name="Vagvolgyi C."/>
            <person name="Papp T."/>
            <person name="Martin F.M."/>
            <person name="Miettinen O."/>
            <person name="Hibbett D.S."/>
            <person name="Nagy L.G."/>
        </authorList>
    </citation>
    <scope>NUCLEOTIDE SEQUENCE [LARGE SCALE GENOMIC DNA]</scope>
    <source>
        <strain evidence="1 2">FP101781</strain>
    </source>
</reference>
<dbReference type="AlphaFoldDB" id="A0A4Y7SFT6"/>
<accession>A0A4Y7SFT6</accession>
<organism evidence="1 2">
    <name type="scientific">Coprinellus micaceus</name>
    <name type="common">Glistening ink-cap mushroom</name>
    <name type="synonym">Coprinus micaceus</name>
    <dbReference type="NCBI Taxonomy" id="71717"/>
    <lineage>
        <taxon>Eukaryota</taxon>
        <taxon>Fungi</taxon>
        <taxon>Dikarya</taxon>
        <taxon>Basidiomycota</taxon>
        <taxon>Agaricomycotina</taxon>
        <taxon>Agaricomycetes</taxon>
        <taxon>Agaricomycetidae</taxon>
        <taxon>Agaricales</taxon>
        <taxon>Agaricineae</taxon>
        <taxon>Psathyrellaceae</taxon>
        <taxon>Coprinellus</taxon>
    </lineage>
</organism>
<dbReference type="Proteomes" id="UP000298030">
    <property type="component" value="Unassembled WGS sequence"/>
</dbReference>
<protein>
    <submittedName>
        <fullName evidence="1">Uncharacterized protein</fullName>
    </submittedName>
</protein>
<sequence length="480" mass="55214">MTSFCWMPPQLHWVYPQPYYLMQPPAGQQAPRLSCVNKKYTILRDVEGLWKFKTPLPELTGPNGLKEVYQRDFVAIVCHYFFTHVLPTPARCVPGVKWFSDCIARHRWYVQRPRLLHTQLVERDEQGKVTKRYEKRVHVWKPGEVPAGHNEAFYGALLVLHRVFGGSVKGLPWADSERGVKMHFVAAFTLAFGYCGDDEVSADHVRLTFFPKLELRDGDIDSLRKTLNEFEWRMFERVRFELLFLKNATAERFVEWVGGEVRGAVRVAGDPDGYKRNPDGWVRPPTVWEYVRQVRLRAGWSCNSLPPPPPPSSDKARPQSQALSTLGLFLDVQRSRPEGAHGTGSLSDLSRPQGHSHIWLRTGQCRWHPDYMGLYHPHFCDRCYPAGTLRGRWWSGLWALHLSSAFWGQWYVLPRTRIRQHGCKDAGMVSSSSAVVRHLDGATPFHTEEEWRFESKAERCVSGGEGRVDVQYEICIGVLD</sequence>
<dbReference type="EMBL" id="QPFP01000137">
    <property type="protein sequence ID" value="TEB20512.1"/>
    <property type="molecule type" value="Genomic_DNA"/>
</dbReference>
<keyword evidence="2" id="KW-1185">Reference proteome</keyword>
<evidence type="ECO:0000313" key="2">
    <source>
        <dbReference type="Proteomes" id="UP000298030"/>
    </source>
</evidence>
<comment type="caution">
    <text evidence="1">The sequence shown here is derived from an EMBL/GenBank/DDBJ whole genome shotgun (WGS) entry which is preliminary data.</text>
</comment>
<name>A0A4Y7SFT6_COPMI</name>